<reference evidence="4" key="4">
    <citation type="submission" date="2019-03" db="UniProtKB">
        <authorList>
            <consortium name="EnsemblPlants"/>
        </authorList>
    </citation>
    <scope>IDENTIFICATION</scope>
</reference>
<feature type="signal peptide" evidence="2">
    <location>
        <begin position="1"/>
        <end position="22"/>
    </location>
</feature>
<protein>
    <recommendedName>
        <fullName evidence="3">Saposin B-type domain-containing protein</fullName>
    </recommendedName>
</protein>
<dbReference type="PANTHER" id="PTHR11480:SF71">
    <property type="entry name" value="SAPOSIN B DOMAIN-CONTAINING PROTEIN"/>
    <property type="match status" value="1"/>
</dbReference>
<evidence type="ECO:0000313" key="5">
    <source>
        <dbReference type="Proteomes" id="UP000015105"/>
    </source>
</evidence>
<feature type="domain" description="Saposin B-type" evidence="3">
    <location>
        <begin position="44"/>
        <end position="123"/>
    </location>
</feature>
<feature type="domain" description="Saposin B-type" evidence="3">
    <location>
        <begin position="130"/>
        <end position="210"/>
    </location>
</feature>
<dbReference type="SUPFAM" id="SSF47862">
    <property type="entry name" value="Saposin"/>
    <property type="match status" value="2"/>
</dbReference>
<accession>A0A452ZQF0</accession>
<dbReference type="Gramene" id="AET1Gv20879500.5">
    <property type="protein sequence ID" value="AET1Gv20879500.5"/>
    <property type="gene ID" value="AET1Gv20879500"/>
</dbReference>
<dbReference type="Pfam" id="PF05184">
    <property type="entry name" value="SapB_1"/>
    <property type="match status" value="2"/>
</dbReference>
<evidence type="ECO:0000313" key="4">
    <source>
        <dbReference type="EnsemblPlants" id="AET1Gv20879500.3"/>
    </source>
</evidence>
<reference evidence="4" key="5">
    <citation type="journal article" date="2021" name="G3 (Bethesda)">
        <title>Aegilops tauschii genome assembly Aet v5.0 features greater sequence contiguity and improved annotation.</title>
        <authorList>
            <person name="Wang L."/>
            <person name="Zhu T."/>
            <person name="Rodriguez J.C."/>
            <person name="Deal K.R."/>
            <person name="Dubcovsky J."/>
            <person name="McGuire P.E."/>
            <person name="Lux T."/>
            <person name="Spannagl M."/>
            <person name="Mayer K.F.X."/>
            <person name="Baldrich P."/>
            <person name="Meyers B.C."/>
            <person name="Huo N."/>
            <person name="Gu Y.Q."/>
            <person name="Zhou H."/>
            <person name="Devos K.M."/>
            <person name="Bennetzen J.L."/>
            <person name="Unver T."/>
            <person name="Budak H."/>
            <person name="Gulick P.J."/>
            <person name="Galiba G."/>
            <person name="Kalapos B."/>
            <person name="Nelson D.R."/>
            <person name="Li P."/>
            <person name="You F.M."/>
            <person name="Luo M.C."/>
            <person name="Dvorak J."/>
        </authorList>
    </citation>
    <scope>NUCLEOTIDE SEQUENCE [LARGE SCALE GENOMIC DNA]</scope>
    <source>
        <strain evidence="4">cv. AL8/78</strain>
    </source>
</reference>
<dbReference type="RefSeq" id="XP_020200914.1">
    <property type="nucleotide sequence ID" value="XM_020345325.4"/>
</dbReference>
<dbReference type="GO" id="GO:0006629">
    <property type="term" value="P:lipid metabolic process"/>
    <property type="evidence" value="ECO:0007669"/>
    <property type="project" value="InterPro"/>
</dbReference>
<dbReference type="Gene3D" id="1.10.225.10">
    <property type="entry name" value="Saposin-like"/>
    <property type="match status" value="2"/>
</dbReference>
<keyword evidence="1" id="KW-1015">Disulfide bond</keyword>
<dbReference type="KEGG" id="ats:109786765"/>
<dbReference type="EnsemblPlants" id="AET1Gv20879500.5">
    <property type="protein sequence ID" value="AET1Gv20879500.5"/>
    <property type="gene ID" value="AET1Gv20879500"/>
</dbReference>
<dbReference type="InterPro" id="IPR051428">
    <property type="entry name" value="Sphingo_Act-Surfact_Prot"/>
</dbReference>
<dbReference type="InterPro" id="IPR008139">
    <property type="entry name" value="SaposinB_dom"/>
</dbReference>
<dbReference type="Proteomes" id="UP000015105">
    <property type="component" value="Chromosome 1D"/>
</dbReference>
<dbReference type="Gramene" id="AET1Gv20879500.3">
    <property type="protein sequence ID" value="AET1Gv20879500.3"/>
    <property type="gene ID" value="AET1Gv20879500"/>
</dbReference>
<proteinExistence type="predicted"/>
<keyword evidence="5" id="KW-1185">Reference proteome</keyword>
<reference evidence="5" key="1">
    <citation type="journal article" date="2014" name="Science">
        <title>Ancient hybridizations among the ancestral genomes of bread wheat.</title>
        <authorList>
            <consortium name="International Wheat Genome Sequencing Consortium,"/>
            <person name="Marcussen T."/>
            <person name="Sandve S.R."/>
            <person name="Heier L."/>
            <person name="Spannagl M."/>
            <person name="Pfeifer M."/>
            <person name="Jakobsen K.S."/>
            <person name="Wulff B.B."/>
            <person name="Steuernagel B."/>
            <person name="Mayer K.F."/>
            <person name="Olsen O.A."/>
        </authorList>
    </citation>
    <scope>NUCLEOTIDE SEQUENCE [LARGE SCALE GENOMIC DNA]</scope>
    <source>
        <strain evidence="5">cv. AL8/78</strain>
    </source>
</reference>
<organism evidence="4 5">
    <name type="scientific">Aegilops tauschii subsp. strangulata</name>
    <name type="common">Goatgrass</name>
    <dbReference type="NCBI Taxonomy" id="200361"/>
    <lineage>
        <taxon>Eukaryota</taxon>
        <taxon>Viridiplantae</taxon>
        <taxon>Streptophyta</taxon>
        <taxon>Embryophyta</taxon>
        <taxon>Tracheophyta</taxon>
        <taxon>Spermatophyta</taxon>
        <taxon>Magnoliopsida</taxon>
        <taxon>Liliopsida</taxon>
        <taxon>Poales</taxon>
        <taxon>Poaceae</taxon>
        <taxon>BOP clade</taxon>
        <taxon>Pooideae</taxon>
        <taxon>Triticodae</taxon>
        <taxon>Triticeae</taxon>
        <taxon>Triticinae</taxon>
        <taxon>Aegilops</taxon>
    </lineage>
</organism>
<dbReference type="EnsemblPlants" id="AET1Gv20879500.3">
    <property type="protein sequence ID" value="AET1Gv20879500.3"/>
    <property type="gene ID" value="AET1Gv20879500"/>
</dbReference>
<dbReference type="OrthoDB" id="69496at2759"/>
<dbReference type="GeneID" id="109786765"/>
<feature type="chain" id="PRO_5042372057" description="Saposin B-type domain-containing protein" evidence="2">
    <location>
        <begin position="23"/>
        <end position="224"/>
    </location>
</feature>
<dbReference type="AlphaFoldDB" id="A0A452ZQF0"/>
<dbReference type="InterPro" id="IPR007856">
    <property type="entry name" value="SapB_1"/>
</dbReference>
<dbReference type="PROSITE" id="PS50015">
    <property type="entry name" value="SAP_B"/>
    <property type="match status" value="2"/>
</dbReference>
<reference evidence="4" key="3">
    <citation type="journal article" date="2017" name="Nature">
        <title>Genome sequence of the progenitor of the wheat D genome Aegilops tauschii.</title>
        <authorList>
            <person name="Luo M.C."/>
            <person name="Gu Y.Q."/>
            <person name="Puiu D."/>
            <person name="Wang H."/>
            <person name="Twardziok S.O."/>
            <person name="Deal K.R."/>
            <person name="Huo N."/>
            <person name="Zhu T."/>
            <person name="Wang L."/>
            <person name="Wang Y."/>
            <person name="McGuire P.E."/>
            <person name="Liu S."/>
            <person name="Long H."/>
            <person name="Ramasamy R.K."/>
            <person name="Rodriguez J.C."/>
            <person name="Van S.L."/>
            <person name="Yuan L."/>
            <person name="Wang Z."/>
            <person name="Xia Z."/>
            <person name="Xiao L."/>
            <person name="Anderson O.D."/>
            <person name="Ouyang S."/>
            <person name="Liang Y."/>
            <person name="Zimin A.V."/>
            <person name="Pertea G."/>
            <person name="Qi P."/>
            <person name="Bennetzen J.L."/>
            <person name="Dai X."/>
            <person name="Dawson M.W."/>
            <person name="Muller H.G."/>
            <person name="Kugler K."/>
            <person name="Rivarola-Duarte L."/>
            <person name="Spannagl M."/>
            <person name="Mayer K.F.X."/>
            <person name="Lu F.H."/>
            <person name="Bevan M.W."/>
            <person name="Leroy P."/>
            <person name="Li P."/>
            <person name="You F.M."/>
            <person name="Sun Q."/>
            <person name="Liu Z."/>
            <person name="Lyons E."/>
            <person name="Wicker T."/>
            <person name="Salzberg S.L."/>
            <person name="Devos K.M."/>
            <person name="Dvorak J."/>
        </authorList>
    </citation>
    <scope>NUCLEOTIDE SEQUENCE [LARGE SCALE GENOMIC DNA]</scope>
    <source>
        <strain evidence="4">cv. AL8/78</strain>
    </source>
</reference>
<evidence type="ECO:0000256" key="2">
    <source>
        <dbReference type="SAM" id="SignalP"/>
    </source>
</evidence>
<evidence type="ECO:0000259" key="3">
    <source>
        <dbReference type="PROSITE" id="PS50015"/>
    </source>
</evidence>
<dbReference type="InterPro" id="IPR011001">
    <property type="entry name" value="Saposin-like"/>
</dbReference>
<evidence type="ECO:0000256" key="1">
    <source>
        <dbReference type="ARBA" id="ARBA00023157"/>
    </source>
</evidence>
<dbReference type="PANTHER" id="PTHR11480">
    <property type="entry name" value="SAPOSIN-RELATED"/>
    <property type="match status" value="1"/>
</dbReference>
<name>A0A452ZQF0_AEGTS</name>
<dbReference type="OMA" id="CEEFAVE"/>
<keyword evidence="2" id="KW-0732">Signal</keyword>
<sequence>MGSRVFALFITGVALLGSRILALDHTVVEKRLNENTVSLTTKGSPQLCQLCEQFAAETLFYLKENETRIEIIDTLHQACLKFHSLKLECTKLVDYYAALFFAQIDSLSPEEFCVSASLCEEVTYIRLPGHEHACTLCHEVVDEIRTGLEDPEMELKIIEILLKGCNNTESFVQKCKKMIIQNTPVILEDIKKFLKKRDFCDSIRVCGGKIVRPRGGGLRGLSTA</sequence>
<reference evidence="5" key="2">
    <citation type="journal article" date="2017" name="Nat. Plants">
        <title>The Aegilops tauschii genome reveals multiple impacts of transposons.</title>
        <authorList>
            <person name="Zhao G."/>
            <person name="Zou C."/>
            <person name="Li K."/>
            <person name="Wang K."/>
            <person name="Li T."/>
            <person name="Gao L."/>
            <person name="Zhang X."/>
            <person name="Wang H."/>
            <person name="Yang Z."/>
            <person name="Liu X."/>
            <person name="Jiang W."/>
            <person name="Mao L."/>
            <person name="Kong X."/>
            <person name="Jiao Y."/>
            <person name="Jia J."/>
        </authorList>
    </citation>
    <scope>NUCLEOTIDE SEQUENCE [LARGE SCALE GENOMIC DNA]</scope>
    <source>
        <strain evidence="5">cv. AL8/78</strain>
    </source>
</reference>
<dbReference type="SMART" id="SM00741">
    <property type="entry name" value="SapB"/>
    <property type="match status" value="2"/>
</dbReference>